<name>A0A2U1CFF5_9FIRM</name>
<keyword evidence="2" id="KW-0472">Membrane</keyword>
<dbReference type="GeneID" id="93228102"/>
<dbReference type="AlphaFoldDB" id="A0A2U1CFF5"/>
<feature type="domain" description="Phage tail tape measure protein" evidence="3">
    <location>
        <begin position="117"/>
        <end position="328"/>
    </location>
</feature>
<sequence length="1136" mass="116161">MAGDKTLKLSIWIAGHMDKSLTAAISSANGQISSLSQNMSRMGTVGLAAMGALAAGTVVALGKCTKEAESFEKSMADVVKYVDGLADKTGKISNNIWGAADGGNGRTFQQNYKEMSNALLDLSTQIPMTAEDLTKLAAAAGQSGKSMSDLIAYDSNGNIGGFLKDVAMVGTAMDITADQAGNWAAKWEKSLNMTHEQVMVLFDQINYLGANSATTAAEIAEVVNSAASLGDIAGMDAASTAALADAMLAMGVDSSVASTSISRMLVNMSKGESATKKQKEAWAELGLTASGVARAMQTDATGTMLDVLERIGNMDASRQVATLNTLFGQWAIKGAAKLTGNLSTFTDALKMVSDPALYGGSMEREFIIKASTSDAIDTMMKNSFDALKIDIGTQFLPVKKEFSLMMIDTMNGLRKNMPELTALATSAAKLLSNGVASAGEALKTAMPYIQQALDYLVNNGDKVIKVIEGIGAAFLGMKFAPQIEGAARGIGTLLTGKGGMGSLFAGGAGQEKGRKLGGLLGGVKNLFTGGQSAAAAGAGAISAFSGAAGSNGLRATLGATLSSLISGNGLRGTTGLLQTAAGTPGLLSGYQSIGSILGGTRAGQYLGGIGSSLGNLGSVIGGTKPGQFLGGLLNKAGGFIGGKAAAAKSGIGGLLSAATLPLRKGIAGIGASAIINGNILANSKGGQLAGGLLRGSAGLMGSIWGPIAGGFGSLLAGAAPVVGAISGIIAVVSILGDHLEDIRGIVGNVFGEKGLVIFDTFTDKIKGVGQFISGLFQEGGVANALAPLREMFSGALGKGGLLSTIFGGQENGLAAFDGVVQIIQSVMGVVGQLVSFSVNTVQPIIERAFTFITQTVLPTIVTMFASAAPTIASIISGIGSAVMTGMQLIGSAIQTAMPIIEAIIQIILNIGSVAIPAVLSAFSVFAQGISALMANIKGIFDGLISFITGVFTGNWQQAWDGIKQVFGNAFDALVTLCKTPINAVISLINSAISGINKLGLTIPDWVPLIGGKSFSINIPEIPMLARGGFTAGPSIAGEAGREAVISFKSSERARNISLWEQAGRMLGVNAVKLDEIERDDQGWGAYPGGESMTFAPQIIIQGNADASVMEQAIAEMRSQFEEWYEQMQHRRMRTAY</sequence>
<dbReference type="Proteomes" id="UP000245778">
    <property type="component" value="Unassembled WGS sequence"/>
</dbReference>
<protein>
    <submittedName>
        <fullName evidence="4">TP901 family phage tail tape measure protein</fullName>
    </submittedName>
</protein>
<keyword evidence="2" id="KW-1133">Transmembrane helix</keyword>
<evidence type="ECO:0000313" key="4">
    <source>
        <dbReference type="EMBL" id="PVY59649.1"/>
    </source>
</evidence>
<reference evidence="4 5" key="1">
    <citation type="submission" date="2018-04" db="EMBL/GenBank/DDBJ databases">
        <title>Genomic Encyclopedia of Type Strains, Phase IV (KMG-IV): sequencing the most valuable type-strain genomes for metagenomic binning, comparative biology and taxonomic classification.</title>
        <authorList>
            <person name="Goeker M."/>
        </authorList>
    </citation>
    <scope>NUCLEOTIDE SEQUENCE [LARGE SCALE GENOMIC DNA]</scope>
    <source>
        <strain evidence="4 5">DSM 26588</strain>
    </source>
</reference>
<organism evidence="4 5">
    <name type="scientific">Intestinimonas butyriciproducens</name>
    <dbReference type="NCBI Taxonomy" id="1297617"/>
    <lineage>
        <taxon>Bacteria</taxon>
        <taxon>Bacillati</taxon>
        <taxon>Bacillota</taxon>
        <taxon>Clostridia</taxon>
        <taxon>Eubacteriales</taxon>
        <taxon>Intestinimonas</taxon>
    </lineage>
</organism>
<comment type="caution">
    <text evidence="4">The sequence shown here is derived from an EMBL/GenBank/DDBJ whole genome shotgun (WGS) entry which is preliminary data.</text>
</comment>
<dbReference type="OrthoDB" id="9780715at2"/>
<dbReference type="NCBIfam" id="TIGR01760">
    <property type="entry name" value="tape_meas_TP901"/>
    <property type="match status" value="1"/>
</dbReference>
<feature type="transmembrane region" description="Helical" evidence="2">
    <location>
        <begin position="914"/>
        <end position="936"/>
    </location>
</feature>
<dbReference type="PANTHER" id="PTHR37813">
    <property type="entry name" value="FELS-2 PROPHAGE PROTEIN"/>
    <property type="match status" value="1"/>
</dbReference>
<dbReference type="InterPro" id="IPR010090">
    <property type="entry name" value="Phage_tape_meas"/>
</dbReference>
<evidence type="ECO:0000256" key="2">
    <source>
        <dbReference type="SAM" id="Phobius"/>
    </source>
</evidence>
<keyword evidence="2" id="KW-0812">Transmembrane</keyword>
<accession>A0A2U1CFF5</accession>
<dbReference type="RefSeq" id="WP_116721411.1">
    <property type="nucleotide sequence ID" value="NZ_CP011524.1"/>
</dbReference>
<proteinExistence type="predicted"/>
<dbReference type="PANTHER" id="PTHR37813:SF1">
    <property type="entry name" value="FELS-2 PROPHAGE PROTEIN"/>
    <property type="match status" value="1"/>
</dbReference>
<evidence type="ECO:0000256" key="1">
    <source>
        <dbReference type="ARBA" id="ARBA00022612"/>
    </source>
</evidence>
<dbReference type="EMBL" id="QEKK01000001">
    <property type="protein sequence ID" value="PVY59649.1"/>
    <property type="molecule type" value="Genomic_DNA"/>
</dbReference>
<dbReference type="Pfam" id="PF10145">
    <property type="entry name" value="PhageMin_Tail"/>
    <property type="match status" value="1"/>
</dbReference>
<keyword evidence="1" id="KW-1188">Viral release from host cell</keyword>
<evidence type="ECO:0000313" key="5">
    <source>
        <dbReference type="Proteomes" id="UP000245778"/>
    </source>
</evidence>
<gene>
    <name evidence="4" type="ORF">C7373_101163</name>
</gene>
<evidence type="ECO:0000259" key="3">
    <source>
        <dbReference type="Pfam" id="PF10145"/>
    </source>
</evidence>